<dbReference type="Proteomes" id="UP000548504">
    <property type="component" value="Unassembled WGS sequence"/>
</dbReference>
<comment type="caution">
    <text evidence="1">The sequence shown here is derived from an EMBL/GenBank/DDBJ whole genome shotgun (WGS) entry which is preliminary data.</text>
</comment>
<protein>
    <submittedName>
        <fullName evidence="1">Uncharacterized protein</fullName>
    </submittedName>
</protein>
<reference evidence="1 2" key="1">
    <citation type="submission" date="2020-08" db="EMBL/GenBank/DDBJ databases">
        <title>Emergence and comparative genomics analysis of Citrobacter in Fennec fox imported from North Africa to China.</title>
        <authorList>
            <person name="Zheng B."/>
        </authorList>
    </citation>
    <scope>NUCLEOTIDE SEQUENCE [LARGE SCALE GENOMIC DNA]</scope>
    <source>
        <strain evidence="1 2">FF141</strain>
    </source>
</reference>
<sequence>MTKKDMTDMLIRSHGVSWETAYQYLWESEWVFWMASACIREDQASGLI</sequence>
<accession>A0A7X1BLP5</accession>
<name>A0A7X1BLP5_9ENTR</name>
<dbReference type="AlphaFoldDB" id="A0A7X1BLP5"/>
<organism evidence="1 2">
    <name type="scientific">Citrobacter cronae</name>
    <dbReference type="NCBI Taxonomy" id="1748967"/>
    <lineage>
        <taxon>Bacteria</taxon>
        <taxon>Pseudomonadati</taxon>
        <taxon>Pseudomonadota</taxon>
        <taxon>Gammaproteobacteria</taxon>
        <taxon>Enterobacterales</taxon>
        <taxon>Enterobacteriaceae</taxon>
        <taxon>Citrobacter</taxon>
        <taxon>Citrobacter freundii complex</taxon>
    </lineage>
</organism>
<proteinExistence type="predicted"/>
<dbReference type="RefSeq" id="WP_172724689.1">
    <property type="nucleotide sequence ID" value="NZ_JACLAG010000001.1"/>
</dbReference>
<dbReference type="EMBL" id="JACLAG010000001">
    <property type="protein sequence ID" value="MBC2618727.1"/>
    <property type="molecule type" value="Genomic_DNA"/>
</dbReference>
<evidence type="ECO:0000313" key="2">
    <source>
        <dbReference type="Proteomes" id="UP000548504"/>
    </source>
</evidence>
<evidence type="ECO:0000313" key="1">
    <source>
        <dbReference type="EMBL" id="MBC2618727.1"/>
    </source>
</evidence>
<gene>
    <name evidence="1" type="ORF">H7I73_03635</name>
</gene>